<evidence type="ECO:0000313" key="2">
    <source>
        <dbReference type="EMBL" id="TCS52933.1"/>
    </source>
</evidence>
<dbReference type="Proteomes" id="UP000295696">
    <property type="component" value="Unassembled WGS sequence"/>
</dbReference>
<keyword evidence="3" id="KW-1185">Reference proteome</keyword>
<evidence type="ECO:0000313" key="3">
    <source>
        <dbReference type="Proteomes" id="UP000295696"/>
    </source>
</evidence>
<dbReference type="RefSeq" id="WP_132248818.1">
    <property type="nucleotide sequence ID" value="NZ_SLZU01000037.1"/>
</dbReference>
<accession>A0A4R3ISY4</accession>
<feature type="chain" id="PRO_5020889221" evidence="1">
    <location>
        <begin position="21"/>
        <end position="101"/>
    </location>
</feature>
<comment type="caution">
    <text evidence="2">The sequence shown here is derived from an EMBL/GenBank/DDBJ whole genome shotgun (WGS) entry which is preliminary data.</text>
</comment>
<sequence length="101" mass="11032">MKITLAAALCASFLAAPAMAQSDKATECGIQADLFQSVADLRRDGKRKGRALRTTRAALTDTNRKYEAAVEPMVEYIYAVDKAQLGDDVRAQYLEQCMAAQ</sequence>
<gene>
    <name evidence="2" type="ORF">EDD52_1374</name>
</gene>
<dbReference type="AlphaFoldDB" id="A0A4R3ISY4"/>
<feature type="signal peptide" evidence="1">
    <location>
        <begin position="1"/>
        <end position="20"/>
    </location>
</feature>
<protein>
    <submittedName>
        <fullName evidence="2">Uncharacterized protein</fullName>
    </submittedName>
</protein>
<dbReference type="OrthoDB" id="7875126at2"/>
<organism evidence="2 3">
    <name type="scientific">Primorskyibacter sedentarius</name>
    <dbReference type="NCBI Taxonomy" id="745311"/>
    <lineage>
        <taxon>Bacteria</taxon>
        <taxon>Pseudomonadati</taxon>
        <taxon>Pseudomonadota</taxon>
        <taxon>Alphaproteobacteria</taxon>
        <taxon>Rhodobacterales</taxon>
        <taxon>Roseobacteraceae</taxon>
        <taxon>Primorskyibacter</taxon>
    </lineage>
</organism>
<proteinExistence type="predicted"/>
<dbReference type="EMBL" id="SLZU01000037">
    <property type="protein sequence ID" value="TCS52933.1"/>
    <property type="molecule type" value="Genomic_DNA"/>
</dbReference>
<reference evidence="2 3" key="1">
    <citation type="submission" date="2019-03" db="EMBL/GenBank/DDBJ databases">
        <title>Genomic Encyclopedia of Type Strains, Phase IV (KMG-IV): sequencing the most valuable type-strain genomes for metagenomic binning, comparative biology and taxonomic classification.</title>
        <authorList>
            <person name="Goeker M."/>
        </authorList>
    </citation>
    <scope>NUCLEOTIDE SEQUENCE [LARGE SCALE GENOMIC DNA]</scope>
    <source>
        <strain evidence="2 3">DSM 104836</strain>
    </source>
</reference>
<keyword evidence="1" id="KW-0732">Signal</keyword>
<name>A0A4R3ISY4_9RHOB</name>
<evidence type="ECO:0000256" key="1">
    <source>
        <dbReference type="SAM" id="SignalP"/>
    </source>
</evidence>